<evidence type="ECO:0000256" key="1">
    <source>
        <dbReference type="ARBA" id="ARBA00022801"/>
    </source>
</evidence>
<accession>A0A7W7ZHE7</accession>
<dbReference type="AlphaFoldDB" id="A0A7W7ZHE7"/>
<dbReference type="PANTHER" id="PTHR21340:SF7">
    <property type="entry name" value="NUDIX HYDROLASE DOMAIN-CONTAINING PROTEIN"/>
    <property type="match status" value="1"/>
</dbReference>
<sequence length="167" mass="18217">MAKSVKAVKRASSVRQSAGLLMYRERSGGVEVFLAHPGGPIWAKRDKGAWTIPKGRHEGAEAPLDAAKREFNEETGFVAKGPFIELGSVTQKSGKVVTGWAFKGDCDPAKLISNTCELEWPPRSGKMIEIPEVDRGAWFGLPAAREYIREEQVALVDALEALLLRGI</sequence>
<dbReference type="RefSeq" id="WP_184221958.1">
    <property type="nucleotide sequence ID" value="NZ_JACHIP010000008.1"/>
</dbReference>
<evidence type="ECO:0000313" key="4">
    <source>
        <dbReference type="Proteomes" id="UP000540989"/>
    </source>
</evidence>
<comment type="caution">
    <text evidence="3">The sequence shown here is derived from an EMBL/GenBank/DDBJ whole genome shotgun (WGS) entry which is preliminary data.</text>
</comment>
<dbReference type="Gene3D" id="3.90.79.10">
    <property type="entry name" value="Nucleoside Triphosphate Pyrophosphohydrolase"/>
    <property type="match status" value="1"/>
</dbReference>
<dbReference type="GO" id="GO:0004081">
    <property type="term" value="F:bis(5'-nucleosyl)-tetraphosphatase (asymmetrical) activity"/>
    <property type="evidence" value="ECO:0007669"/>
    <property type="project" value="TreeGrafter"/>
</dbReference>
<dbReference type="PANTHER" id="PTHR21340">
    <property type="entry name" value="DIADENOSINE 5,5-P1,P4-TETRAPHOSPHATE PYROPHOSPHOHYDROLASE MUTT"/>
    <property type="match status" value="1"/>
</dbReference>
<dbReference type="InterPro" id="IPR020084">
    <property type="entry name" value="NUDIX_hydrolase_CS"/>
</dbReference>
<protein>
    <submittedName>
        <fullName evidence="3">Putative NUDIX family NTP pyrophosphohydrolase</fullName>
    </submittedName>
</protein>
<dbReference type="InterPro" id="IPR015797">
    <property type="entry name" value="NUDIX_hydrolase-like_dom_sf"/>
</dbReference>
<dbReference type="SUPFAM" id="SSF55811">
    <property type="entry name" value="Nudix"/>
    <property type="match status" value="1"/>
</dbReference>
<feature type="domain" description="Nudix hydrolase" evidence="2">
    <location>
        <begin position="13"/>
        <end position="161"/>
    </location>
</feature>
<dbReference type="PROSITE" id="PS00893">
    <property type="entry name" value="NUDIX_BOX"/>
    <property type="match status" value="1"/>
</dbReference>
<reference evidence="3 4" key="1">
    <citation type="submission" date="2020-08" db="EMBL/GenBank/DDBJ databases">
        <title>Genomic Encyclopedia of Type Strains, Phase IV (KMG-V): Genome sequencing to study the core and pangenomes of soil and plant-associated prokaryotes.</title>
        <authorList>
            <person name="Whitman W."/>
        </authorList>
    </citation>
    <scope>NUCLEOTIDE SEQUENCE [LARGE SCALE GENOMIC DNA]</scope>
    <source>
        <strain evidence="3 4">M8UP14</strain>
    </source>
</reference>
<dbReference type="PROSITE" id="PS51462">
    <property type="entry name" value="NUDIX"/>
    <property type="match status" value="1"/>
</dbReference>
<dbReference type="Proteomes" id="UP000540989">
    <property type="component" value="Unassembled WGS sequence"/>
</dbReference>
<gene>
    <name evidence="3" type="ORF">HDF16_004699</name>
</gene>
<organism evidence="3 4">
    <name type="scientific">Granulicella aggregans</name>
    <dbReference type="NCBI Taxonomy" id="474949"/>
    <lineage>
        <taxon>Bacteria</taxon>
        <taxon>Pseudomonadati</taxon>
        <taxon>Acidobacteriota</taxon>
        <taxon>Terriglobia</taxon>
        <taxon>Terriglobales</taxon>
        <taxon>Acidobacteriaceae</taxon>
        <taxon>Granulicella</taxon>
    </lineage>
</organism>
<dbReference type="Pfam" id="PF00293">
    <property type="entry name" value="NUDIX"/>
    <property type="match status" value="1"/>
</dbReference>
<dbReference type="InterPro" id="IPR051325">
    <property type="entry name" value="Nudix_hydrolase_domain"/>
</dbReference>
<dbReference type="GO" id="GO:0006754">
    <property type="term" value="P:ATP biosynthetic process"/>
    <property type="evidence" value="ECO:0007669"/>
    <property type="project" value="TreeGrafter"/>
</dbReference>
<proteinExistence type="predicted"/>
<keyword evidence="1 3" id="KW-0378">Hydrolase</keyword>
<evidence type="ECO:0000259" key="2">
    <source>
        <dbReference type="PROSITE" id="PS51462"/>
    </source>
</evidence>
<dbReference type="EMBL" id="JACHIP010000008">
    <property type="protein sequence ID" value="MBB5059965.1"/>
    <property type="molecule type" value="Genomic_DNA"/>
</dbReference>
<dbReference type="GO" id="GO:0006167">
    <property type="term" value="P:AMP biosynthetic process"/>
    <property type="evidence" value="ECO:0007669"/>
    <property type="project" value="TreeGrafter"/>
</dbReference>
<keyword evidence="4" id="KW-1185">Reference proteome</keyword>
<evidence type="ECO:0000313" key="3">
    <source>
        <dbReference type="EMBL" id="MBB5059965.1"/>
    </source>
</evidence>
<dbReference type="InterPro" id="IPR000086">
    <property type="entry name" value="NUDIX_hydrolase_dom"/>
</dbReference>
<dbReference type="CDD" id="cd04662">
    <property type="entry name" value="NUDIX_Hydrolase"/>
    <property type="match status" value="1"/>
</dbReference>
<name>A0A7W7ZHE7_9BACT</name>